<evidence type="ECO:0000313" key="2">
    <source>
        <dbReference type="EMBL" id="TGE16982.1"/>
    </source>
</evidence>
<dbReference type="GO" id="GO:0006313">
    <property type="term" value="P:DNA transposition"/>
    <property type="evidence" value="ECO:0007669"/>
    <property type="project" value="InterPro"/>
</dbReference>
<keyword evidence="3" id="KW-1185">Reference proteome</keyword>
<dbReference type="GO" id="GO:0043565">
    <property type="term" value="F:sequence-specific DNA binding"/>
    <property type="evidence" value="ECO:0007669"/>
    <property type="project" value="TreeGrafter"/>
</dbReference>
<dbReference type="SMART" id="SM01321">
    <property type="entry name" value="Y1_Tnp"/>
    <property type="match status" value="1"/>
</dbReference>
<accession>A0A4Z0PLK3</accession>
<comment type="caution">
    <text evidence="2">The sequence shown here is derived from an EMBL/GenBank/DDBJ whole genome shotgun (WGS) entry which is preliminary data.</text>
</comment>
<protein>
    <recommendedName>
        <fullName evidence="1">Transposase IS200-like domain-containing protein</fullName>
    </recommendedName>
</protein>
<dbReference type="InterPro" id="IPR002686">
    <property type="entry name" value="Transposase_17"/>
</dbReference>
<dbReference type="Proteomes" id="UP000297739">
    <property type="component" value="Unassembled WGS sequence"/>
</dbReference>
<dbReference type="SUPFAM" id="SSF143422">
    <property type="entry name" value="Transposase IS200-like"/>
    <property type="match status" value="1"/>
</dbReference>
<organism evidence="2 3">
    <name type="scientific">Hymenobacter elongatus</name>
    <dbReference type="NCBI Taxonomy" id="877208"/>
    <lineage>
        <taxon>Bacteria</taxon>
        <taxon>Pseudomonadati</taxon>
        <taxon>Bacteroidota</taxon>
        <taxon>Cytophagia</taxon>
        <taxon>Cytophagales</taxon>
        <taxon>Hymenobacteraceae</taxon>
        <taxon>Hymenobacter</taxon>
    </lineage>
</organism>
<dbReference type="InterPro" id="IPR052715">
    <property type="entry name" value="RAYT_transposase"/>
</dbReference>
<dbReference type="EMBL" id="SRLD01000013">
    <property type="protein sequence ID" value="TGE16982.1"/>
    <property type="molecule type" value="Genomic_DNA"/>
</dbReference>
<sequence>MNPYEYRRNLPHILPPGETVFVTFRLAGSLPEAVLEQLREEYHGEAATEEASYVRQKRYFGKFDALLDGSAHGPTWLQLPAIEQLVADALHFFDGRAYSLICYCVMPNHVHLVATLLEAGVPMLRALQSVKAHTAREANRLLKRTGQFWHRESYDHVVRYAAEMRNIIAYTLENPVRAGVADTWQQWPLSYWAG</sequence>
<proteinExistence type="predicted"/>
<evidence type="ECO:0000259" key="1">
    <source>
        <dbReference type="SMART" id="SM01321"/>
    </source>
</evidence>
<gene>
    <name evidence="2" type="ORF">E5J99_08315</name>
</gene>
<dbReference type="OrthoDB" id="9794403at2"/>
<reference evidence="2 3" key="1">
    <citation type="submission" date="2019-04" db="EMBL/GenBank/DDBJ databases">
        <authorList>
            <person name="Feng G."/>
            <person name="Zhang J."/>
            <person name="Zhu H."/>
        </authorList>
    </citation>
    <scope>NUCLEOTIDE SEQUENCE [LARGE SCALE GENOMIC DNA]</scope>
    <source>
        <strain evidence="2 3">JCM 17223</strain>
    </source>
</reference>
<name>A0A4Z0PLK3_9BACT</name>
<dbReference type="Gene3D" id="3.30.70.1290">
    <property type="entry name" value="Transposase IS200-like"/>
    <property type="match status" value="1"/>
</dbReference>
<feature type="domain" description="Transposase IS200-like" evidence="1">
    <location>
        <begin position="15"/>
        <end position="174"/>
    </location>
</feature>
<dbReference type="RefSeq" id="WP_135497259.1">
    <property type="nucleotide sequence ID" value="NZ_SRLD01000013.1"/>
</dbReference>
<dbReference type="InterPro" id="IPR036515">
    <property type="entry name" value="Transposase_17_sf"/>
</dbReference>
<dbReference type="PANTHER" id="PTHR36966:SF1">
    <property type="entry name" value="REP-ASSOCIATED TYROSINE TRANSPOSASE"/>
    <property type="match status" value="1"/>
</dbReference>
<dbReference type="AlphaFoldDB" id="A0A4Z0PLK3"/>
<dbReference type="GO" id="GO:0004803">
    <property type="term" value="F:transposase activity"/>
    <property type="evidence" value="ECO:0007669"/>
    <property type="project" value="InterPro"/>
</dbReference>
<dbReference type="PANTHER" id="PTHR36966">
    <property type="entry name" value="REP-ASSOCIATED TYROSINE TRANSPOSASE"/>
    <property type="match status" value="1"/>
</dbReference>
<evidence type="ECO:0000313" key="3">
    <source>
        <dbReference type="Proteomes" id="UP000297739"/>
    </source>
</evidence>